<dbReference type="OrthoDB" id="9800780at2"/>
<dbReference type="InterPro" id="IPR017853">
    <property type="entry name" value="GH"/>
</dbReference>
<keyword evidence="6" id="KW-1185">Reference proteome</keyword>
<reference evidence="5 6" key="1">
    <citation type="submission" date="2017-04" db="EMBL/GenBank/DDBJ databases">
        <authorList>
            <person name="Afonso C.L."/>
            <person name="Miller P.J."/>
            <person name="Scott M.A."/>
            <person name="Spackman E."/>
            <person name="Goraichik I."/>
            <person name="Dimitrov K.M."/>
            <person name="Suarez D.L."/>
            <person name="Swayne D.E."/>
        </authorList>
    </citation>
    <scope>NUCLEOTIDE SEQUENCE [LARGE SCALE GENOMIC DNA]</scope>
    <source>
        <strain evidence="5 6">DSM 12555</strain>
    </source>
</reference>
<dbReference type="InterPro" id="IPR036366">
    <property type="entry name" value="PGBDSf"/>
</dbReference>
<dbReference type="SUPFAM" id="SSF47090">
    <property type="entry name" value="PGBD-like"/>
    <property type="match status" value="2"/>
</dbReference>
<gene>
    <name evidence="5" type="ORF">SAMN02745134_00238</name>
</gene>
<feature type="domain" description="Peptidoglycan binding-like" evidence="4">
    <location>
        <begin position="275"/>
        <end position="313"/>
    </location>
</feature>
<dbReference type="Pfam" id="PF01471">
    <property type="entry name" value="PG_binding_1"/>
    <property type="match status" value="2"/>
</dbReference>
<dbReference type="PROSITE" id="PS51904">
    <property type="entry name" value="GLYCOSYL_HYDROL_F25_2"/>
    <property type="match status" value="1"/>
</dbReference>
<protein>
    <submittedName>
        <fullName evidence="5">Lysozyme</fullName>
    </submittedName>
</protein>
<dbReference type="Gene3D" id="1.10.101.10">
    <property type="entry name" value="PGBD-like superfamily/PGBD"/>
    <property type="match status" value="2"/>
</dbReference>
<dbReference type="GO" id="GO:0009253">
    <property type="term" value="P:peptidoglycan catabolic process"/>
    <property type="evidence" value="ECO:0007669"/>
    <property type="project" value="InterPro"/>
</dbReference>
<dbReference type="PANTHER" id="PTHR34135:SF2">
    <property type="entry name" value="LYSOZYME"/>
    <property type="match status" value="1"/>
</dbReference>
<dbReference type="STRING" id="1121291.SAMN02745134_00238"/>
<feature type="domain" description="Peptidoglycan binding-like" evidence="4">
    <location>
        <begin position="193"/>
        <end position="245"/>
    </location>
</feature>
<accession>A0A1W1WZM3</accession>
<dbReference type="GO" id="GO:0016052">
    <property type="term" value="P:carbohydrate catabolic process"/>
    <property type="evidence" value="ECO:0007669"/>
    <property type="project" value="TreeGrafter"/>
</dbReference>
<evidence type="ECO:0000256" key="1">
    <source>
        <dbReference type="ARBA" id="ARBA00010646"/>
    </source>
</evidence>
<dbReference type="GO" id="GO:0016998">
    <property type="term" value="P:cell wall macromolecule catabolic process"/>
    <property type="evidence" value="ECO:0007669"/>
    <property type="project" value="InterPro"/>
</dbReference>
<comment type="similarity">
    <text evidence="1">Belongs to the glycosyl hydrolase 25 family.</text>
</comment>
<evidence type="ECO:0000313" key="5">
    <source>
        <dbReference type="EMBL" id="SMC17095.1"/>
    </source>
</evidence>
<keyword evidence="2" id="KW-0378">Hydrolase</keyword>
<dbReference type="Pfam" id="PF01183">
    <property type="entry name" value="Glyco_hydro_25"/>
    <property type="match status" value="1"/>
</dbReference>
<evidence type="ECO:0000259" key="4">
    <source>
        <dbReference type="Pfam" id="PF01471"/>
    </source>
</evidence>
<evidence type="ECO:0000256" key="2">
    <source>
        <dbReference type="ARBA" id="ARBA00022801"/>
    </source>
</evidence>
<dbReference type="InterPro" id="IPR002477">
    <property type="entry name" value="Peptidoglycan-bd-like"/>
</dbReference>
<dbReference type="InterPro" id="IPR036365">
    <property type="entry name" value="PGBD-like_sf"/>
</dbReference>
<dbReference type="Gene3D" id="3.20.20.80">
    <property type="entry name" value="Glycosidases"/>
    <property type="match status" value="1"/>
</dbReference>
<dbReference type="PANTHER" id="PTHR34135">
    <property type="entry name" value="LYSOZYME"/>
    <property type="match status" value="1"/>
</dbReference>
<dbReference type="AlphaFoldDB" id="A0A1W1WZM3"/>
<evidence type="ECO:0000313" key="6">
    <source>
        <dbReference type="Proteomes" id="UP000192468"/>
    </source>
</evidence>
<dbReference type="SUPFAM" id="SSF51445">
    <property type="entry name" value="(Trans)glycosidases"/>
    <property type="match status" value="1"/>
</dbReference>
<dbReference type="InterPro" id="IPR018077">
    <property type="entry name" value="Glyco_hydro_fam25_subgr"/>
</dbReference>
<sequence>MKGIDIYSETNITDWNAVKASGVEVVYIKLTDGLTYNNPKVEEQYKAAKAVGLKVGGYHFGEKNAPQAEYEHFKSILDKYDWDLKPVLDYEVGIPDMNFVTQFMAQNPNLLLYASHNVADKCGLPKNKIWVAEPNTNPTSTGEYAGIQYAWTGRVNGLQGDADVDLFSDLILAGSASIVAKVQATGPVQSGDPTVRIIQQQLNTLLKKGLAVDSINGPATIAAIKEFQGIMGLVPDGIWGPKTAGAVGQIYSRPTDGVTYAHMEYATRYIQFRCGGSIDGTFGNQTKINVQNWQAKHSLSADGVVGAATWEKLLDENV</sequence>
<keyword evidence="3" id="KW-0326">Glycosidase</keyword>
<name>A0A1W1WZM3_9CLOT</name>
<dbReference type="GO" id="GO:0003796">
    <property type="term" value="F:lysozyme activity"/>
    <property type="evidence" value="ECO:0007669"/>
    <property type="project" value="InterPro"/>
</dbReference>
<dbReference type="RefSeq" id="WP_084113446.1">
    <property type="nucleotide sequence ID" value="NZ_FWXH01000002.1"/>
</dbReference>
<evidence type="ECO:0000256" key="3">
    <source>
        <dbReference type="ARBA" id="ARBA00023295"/>
    </source>
</evidence>
<dbReference type="InterPro" id="IPR002053">
    <property type="entry name" value="Glyco_hydro_25"/>
</dbReference>
<dbReference type="SMART" id="SM00641">
    <property type="entry name" value="Glyco_25"/>
    <property type="match status" value="1"/>
</dbReference>
<proteinExistence type="inferred from homology"/>
<dbReference type="EMBL" id="FWXH01000002">
    <property type="protein sequence ID" value="SMC17095.1"/>
    <property type="molecule type" value="Genomic_DNA"/>
</dbReference>
<dbReference type="Proteomes" id="UP000192468">
    <property type="component" value="Unassembled WGS sequence"/>
</dbReference>
<organism evidence="5 6">
    <name type="scientific">Clostridium acidisoli DSM 12555</name>
    <dbReference type="NCBI Taxonomy" id="1121291"/>
    <lineage>
        <taxon>Bacteria</taxon>
        <taxon>Bacillati</taxon>
        <taxon>Bacillota</taxon>
        <taxon>Clostridia</taxon>
        <taxon>Eubacteriales</taxon>
        <taxon>Clostridiaceae</taxon>
        <taxon>Clostridium</taxon>
    </lineage>
</organism>